<reference evidence="2" key="1">
    <citation type="journal article" date="2014" name="Int. J. Syst. Evol. Microbiol.">
        <title>Complete genome of a new Firmicutes species belonging to the dominant human colonic microbiota ('Ruminococcus bicirculans') reveals two chromosomes and a selective capacity to utilize plant glucans.</title>
        <authorList>
            <consortium name="NISC Comparative Sequencing Program"/>
            <person name="Wegmann U."/>
            <person name="Louis P."/>
            <person name="Goesmann A."/>
            <person name="Henrissat B."/>
            <person name="Duncan S.H."/>
            <person name="Flint H.J."/>
        </authorList>
    </citation>
    <scope>NUCLEOTIDE SEQUENCE</scope>
    <source>
        <strain evidence="2">VKM Ac-1246</strain>
    </source>
</reference>
<dbReference type="Proteomes" id="UP001142292">
    <property type="component" value="Unassembled WGS sequence"/>
</dbReference>
<feature type="signal peptide" evidence="1">
    <location>
        <begin position="1"/>
        <end position="26"/>
    </location>
</feature>
<evidence type="ECO:0000256" key="1">
    <source>
        <dbReference type="SAM" id="SignalP"/>
    </source>
</evidence>
<sequence length="113" mass="11796">MKINARRLAGAIVVPAVCALALSACGGAERPTADELSESIKNGKAGEVFNLPSSVPDEAVDCIAKGLVDSDVSDEALSNLMEGKDTTSEKADEKVLDEMSDDIQKCVTDALQQ</sequence>
<keyword evidence="3" id="KW-1185">Reference proteome</keyword>
<organism evidence="2 3">
    <name type="scientific">Nocardioides luteus</name>
    <dbReference type="NCBI Taxonomy" id="1844"/>
    <lineage>
        <taxon>Bacteria</taxon>
        <taxon>Bacillati</taxon>
        <taxon>Actinomycetota</taxon>
        <taxon>Actinomycetes</taxon>
        <taxon>Propionibacteriales</taxon>
        <taxon>Nocardioidaceae</taxon>
        <taxon>Nocardioides</taxon>
    </lineage>
</organism>
<reference evidence="2" key="2">
    <citation type="submission" date="2023-01" db="EMBL/GenBank/DDBJ databases">
        <authorList>
            <person name="Sun Q."/>
            <person name="Evtushenko L."/>
        </authorList>
    </citation>
    <scope>NUCLEOTIDE SEQUENCE</scope>
    <source>
        <strain evidence="2">VKM Ac-1246</strain>
    </source>
</reference>
<name>A0ABQ5SW43_9ACTN</name>
<keyword evidence="1" id="KW-0732">Signal</keyword>
<comment type="caution">
    <text evidence="2">The sequence shown here is derived from an EMBL/GenBank/DDBJ whole genome shotgun (WGS) entry which is preliminary data.</text>
</comment>
<feature type="chain" id="PRO_5045637683" description="DUF732 domain-containing protein" evidence="1">
    <location>
        <begin position="27"/>
        <end position="113"/>
    </location>
</feature>
<proteinExistence type="predicted"/>
<accession>A0ABQ5SW43</accession>
<dbReference type="RefSeq" id="WP_189120430.1">
    <property type="nucleotide sequence ID" value="NZ_BMRK01000023.1"/>
</dbReference>
<evidence type="ECO:0000313" key="3">
    <source>
        <dbReference type="Proteomes" id="UP001142292"/>
    </source>
</evidence>
<dbReference type="EMBL" id="BSEL01000004">
    <property type="protein sequence ID" value="GLJ67697.1"/>
    <property type="molecule type" value="Genomic_DNA"/>
</dbReference>
<evidence type="ECO:0000313" key="2">
    <source>
        <dbReference type="EMBL" id="GLJ67697.1"/>
    </source>
</evidence>
<dbReference type="PROSITE" id="PS51257">
    <property type="entry name" value="PROKAR_LIPOPROTEIN"/>
    <property type="match status" value="1"/>
</dbReference>
<protein>
    <recommendedName>
        <fullName evidence="4">DUF732 domain-containing protein</fullName>
    </recommendedName>
</protein>
<gene>
    <name evidence="2" type="ORF">GCM10017579_17330</name>
</gene>
<evidence type="ECO:0008006" key="4">
    <source>
        <dbReference type="Google" id="ProtNLM"/>
    </source>
</evidence>